<dbReference type="Proteomes" id="UP001595698">
    <property type="component" value="Unassembled WGS sequence"/>
</dbReference>
<reference evidence="4" key="1">
    <citation type="journal article" date="2019" name="Int. J. Syst. Evol. Microbiol.">
        <title>The Global Catalogue of Microorganisms (GCM) 10K type strain sequencing project: providing services to taxonomists for standard genome sequencing and annotation.</title>
        <authorList>
            <consortium name="The Broad Institute Genomics Platform"/>
            <consortium name="The Broad Institute Genome Sequencing Center for Infectious Disease"/>
            <person name="Wu L."/>
            <person name="Ma J."/>
        </authorList>
    </citation>
    <scope>NUCLEOTIDE SEQUENCE [LARGE SCALE GENOMIC DNA]</scope>
    <source>
        <strain evidence="4">TBRC 7912</strain>
    </source>
</reference>
<dbReference type="Gene3D" id="3.40.605.10">
    <property type="entry name" value="Aldehyde Dehydrogenase, Chain A, domain 1"/>
    <property type="match status" value="1"/>
</dbReference>
<evidence type="ECO:0000313" key="4">
    <source>
        <dbReference type="Proteomes" id="UP001595698"/>
    </source>
</evidence>
<keyword evidence="1" id="KW-0560">Oxidoreductase</keyword>
<dbReference type="InterPro" id="IPR016161">
    <property type="entry name" value="Ald_DH/histidinol_DH"/>
</dbReference>
<keyword evidence="4" id="KW-1185">Reference proteome</keyword>
<evidence type="ECO:0008006" key="5">
    <source>
        <dbReference type="Google" id="ProtNLM"/>
    </source>
</evidence>
<organism evidence="3 4">
    <name type="scientific">Streptosporangium jomthongense</name>
    <dbReference type="NCBI Taxonomy" id="1193683"/>
    <lineage>
        <taxon>Bacteria</taxon>
        <taxon>Bacillati</taxon>
        <taxon>Actinomycetota</taxon>
        <taxon>Actinomycetes</taxon>
        <taxon>Streptosporangiales</taxon>
        <taxon>Streptosporangiaceae</taxon>
        <taxon>Streptosporangium</taxon>
    </lineage>
</organism>
<accession>A0ABV8F6G5</accession>
<evidence type="ECO:0000256" key="1">
    <source>
        <dbReference type="ARBA" id="ARBA00023002"/>
    </source>
</evidence>
<gene>
    <name evidence="3" type="ORF">ACFOYY_29085</name>
</gene>
<dbReference type="SUPFAM" id="SSF53720">
    <property type="entry name" value="ALDH-like"/>
    <property type="match status" value="1"/>
</dbReference>
<evidence type="ECO:0000313" key="3">
    <source>
        <dbReference type="EMBL" id="MFC3984222.1"/>
    </source>
</evidence>
<feature type="region of interest" description="Disordered" evidence="2">
    <location>
        <begin position="1"/>
        <end position="24"/>
    </location>
</feature>
<dbReference type="EMBL" id="JBHSBC010000032">
    <property type="protein sequence ID" value="MFC3984222.1"/>
    <property type="molecule type" value="Genomic_DNA"/>
</dbReference>
<dbReference type="InterPro" id="IPR016162">
    <property type="entry name" value="Ald_DH_N"/>
</dbReference>
<sequence>MPTGRAPMLTAPMGGMKSSGLGRRHGSEGLLKFTEAQTMASQASWLGFEPILGMTYDKYVDTLTSLLKTMKRFHLK</sequence>
<comment type="caution">
    <text evidence="3">The sequence shown here is derived from an EMBL/GenBank/DDBJ whole genome shotgun (WGS) entry which is preliminary data.</text>
</comment>
<name>A0ABV8F6G5_9ACTN</name>
<evidence type="ECO:0000256" key="2">
    <source>
        <dbReference type="SAM" id="MobiDB-lite"/>
    </source>
</evidence>
<protein>
    <recommendedName>
        <fullName evidence="5">Aldehyde dehydrogenase family protein</fullName>
    </recommendedName>
</protein>
<proteinExistence type="predicted"/>